<evidence type="ECO:0000313" key="9">
    <source>
        <dbReference type="Proteomes" id="UP001602245"/>
    </source>
</evidence>
<dbReference type="Pfam" id="PF04932">
    <property type="entry name" value="Wzy_C"/>
    <property type="match status" value="1"/>
</dbReference>
<organism evidence="8 9">
    <name type="scientific">Paractinoplanes globisporus</name>
    <dbReference type="NCBI Taxonomy" id="113565"/>
    <lineage>
        <taxon>Bacteria</taxon>
        <taxon>Bacillati</taxon>
        <taxon>Actinomycetota</taxon>
        <taxon>Actinomycetes</taxon>
        <taxon>Micromonosporales</taxon>
        <taxon>Micromonosporaceae</taxon>
        <taxon>Paractinoplanes</taxon>
    </lineage>
</organism>
<evidence type="ECO:0000256" key="5">
    <source>
        <dbReference type="SAM" id="MobiDB-lite"/>
    </source>
</evidence>
<feature type="transmembrane region" description="Helical" evidence="6">
    <location>
        <begin position="309"/>
        <end position="330"/>
    </location>
</feature>
<dbReference type="RefSeq" id="WP_026206843.1">
    <property type="nucleotide sequence ID" value="NZ_JBIAZU010000008.1"/>
</dbReference>
<sequence>MPSPLLVATIFVATLAGHFTLSRAGLTVPVLNDTRVLLFSAVLMCFVLEVHHAGVHPLHSGPARRALQPLLVLFAYQILSASWAPRNAVVHDVLSDLVSMVILVFVYTALAEWDRDRVVHLTMWCLYGAAWLYFLYSASGRGHTDAGRWAAFGGGPNVFVRVEVLGLLAAAYFYFRSKGRFIWLAGAPAFLVGAFASGSRGGLIALGIITALAFPSLIRFSRRHGAAKPLATLPVLGAVVWVLFGQTIMFLLNNRFLATTVQQRHTSDRDVLYEKGFWLFVERPIVGVGVHGFYAITNLGPGEKYVHNLPLAVAAEGGAVGLLLLLLVFWAFYREYTQVPKRERSLPSRTAAYCAIFILGASLFSGDYYDARLLWIFLLLAVVPPSPPQPLLPPATALPTAPPAAPLPTSPPAAPVATAPPDAYATAPPDAPVASSPPPHPGPPP</sequence>
<feature type="transmembrane region" description="Helical" evidence="6">
    <location>
        <begin position="158"/>
        <end position="174"/>
    </location>
</feature>
<evidence type="ECO:0000256" key="3">
    <source>
        <dbReference type="ARBA" id="ARBA00022989"/>
    </source>
</evidence>
<evidence type="ECO:0000256" key="4">
    <source>
        <dbReference type="ARBA" id="ARBA00023136"/>
    </source>
</evidence>
<keyword evidence="9" id="KW-1185">Reference proteome</keyword>
<feature type="transmembrane region" description="Helical" evidence="6">
    <location>
        <begin position="203"/>
        <end position="221"/>
    </location>
</feature>
<evidence type="ECO:0000313" key="8">
    <source>
        <dbReference type="EMBL" id="MFF5296403.1"/>
    </source>
</evidence>
<comment type="subcellular location">
    <subcellularLocation>
        <location evidence="1">Membrane</location>
        <topology evidence="1">Multi-pass membrane protein</topology>
    </subcellularLocation>
</comment>
<feature type="transmembrane region" description="Helical" evidence="6">
    <location>
        <begin position="34"/>
        <end position="54"/>
    </location>
</feature>
<comment type="caution">
    <text evidence="8">The sequence shown here is derived from an EMBL/GenBank/DDBJ whole genome shotgun (WGS) entry which is preliminary data.</text>
</comment>
<evidence type="ECO:0000259" key="7">
    <source>
        <dbReference type="Pfam" id="PF04932"/>
    </source>
</evidence>
<dbReference type="PANTHER" id="PTHR37422">
    <property type="entry name" value="TEICHURONIC ACID BIOSYNTHESIS PROTEIN TUAE"/>
    <property type="match status" value="1"/>
</dbReference>
<evidence type="ECO:0000256" key="6">
    <source>
        <dbReference type="SAM" id="Phobius"/>
    </source>
</evidence>
<dbReference type="InterPro" id="IPR007016">
    <property type="entry name" value="O-antigen_ligase-rel_domated"/>
</dbReference>
<feature type="region of interest" description="Disordered" evidence="5">
    <location>
        <begin position="393"/>
        <end position="445"/>
    </location>
</feature>
<feature type="domain" description="O-antigen ligase-related" evidence="7">
    <location>
        <begin position="190"/>
        <end position="326"/>
    </location>
</feature>
<dbReference type="InterPro" id="IPR051533">
    <property type="entry name" value="WaaL-like"/>
</dbReference>
<proteinExistence type="predicted"/>
<protein>
    <submittedName>
        <fullName evidence="8">O-antigen ligase family protein</fullName>
    </submittedName>
</protein>
<keyword evidence="4 6" id="KW-0472">Membrane</keyword>
<dbReference type="Proteomes" id="UP001602245">
    <property type="component" value="Unassembled WGS sequence"/>
</dbReference>
<feature type="compositionally biased region" description="Low complexity" evidence="5">
    <location>
        <begin position="415"/>
        <end position="428"/>
    </location>
</feature>
<evidence type="ECO:0000256" key="1">
    <source>
        <dbReference type="ARBA" id="ARBA00004141"/>
    </source>
</evidence>
<feature type="transmembrane region" description="Helical" evidence="6">
    <location>
        <begin position="118"/>
        <end position="138"/>
    </location>
</feature>
<feature type="compositionally biased region" description="Pro residues" evidence="5">
    <location>
        <begin position="400"/>
        <end position="414"/>
    </location>
</feature>
<feature type="transmembrane region" description="Helical" evidence="6">
    <location>
        <begin position="90"/>
        <end position="111"/>
    </location>
</feature>
<name>A0ABW6WTM7_9ACTN</name>
<keyword evidence="3 6" id="KW-1133">Transmembrane helix</keyword>
<feature type="transmembrane region" description="Helical" evidence="6">
    <location>
        <begin position="181"/>
        <end position="197"/>
    </location>
</feature>
<dbReference type="EMBL" id="JBIAZU010000008">
    <property type="protein sequence ID" value="MFF5296403.1"/>
    <property type="molecule type" value="Genomic_DNA"/>
</dbReference>
<keyword evidence="2 6" id="KW-0812">Transmembrane</keyword>
<dbReference type="PANTHER" id="PTHR37422:SF13">
    <property type="entry name" value="LIPOPOLYSACCHARIDE BIOSYNTHESIS PROTEIN PA4999-RELATED"/>
    <property type="match status" value="1"/>
</dbReference>
<dbReference type="GO" id="GO:0016874">
    <property type="term" value="F:ligase activity"/>
    <property type="evidence" value="ECO:0007669"/>
    <property type="project" value="UniProtKB-KW"/>
</dbReference>
<reference evidence="8 9" key="1">
    <citation type="submission" date="2024-10" db="EMBL/GenBank/DDBJ databases">
        <title>The Natural Products Discovery Center: Release of the First 8490 Sequenced Strains for Exploring Actinobacteria Biosynthetic Diversity.</title>
        <authorList>
            <person name="Kalkreuter E."/>
            <person name="Kautsar S.A."/>
            <person name="Yang D."/>
            <person name="Bader C.D."/>
            <person name="Teijaro C.N."/>
            <person name="Fluegel L."/>
            <person name="Davis C.M."/>
            <person name="Simpson J.R."/>
            <person name="Lauterbach L."/>
            <person name="Steele A.D."/>
            <person name="Gui C."/>
            <person name="Meng S."/>
            <person name="Li G."/>
            <person name="Viehrig K."/>
            <person name="Ye F."/>
            <person name="Su P."/>
            <person name="Kiefer A.F."/>
            <person name="Nichols A."/>
            <person name="Cepeda A.J."/>
            <person name="Yan W."/>
            <person name="Fan B."/>
            <person name="Jiang Y."/>
            <person name="Adhikari A."/>
            <person name="Zheng C.-J."/>
            <person name="Schuster L."/>
            <person name="Cowan T.M."/>
            <person name="Smanski M.J."/>
            <person name="Chevrette M.G."/>
            <person name="De Carvalho L.P.S."/>
            <person name="Shen B."/>
        </authorList>
    </citation>
    <scope>NUCLEOTIDE SEQUENCE [LARGE SCALE GENOMIC DNA]</scope>
    <source>
        <strain evidence="8 9">NPDC000087</strain>
    </source>
</reference>
<accession>A0ABW6WTM7</accession>
<feature type="transmembrane region" description="Helical" evidence="6">
    <location>
        <begin position="233"/>
        <end position="252"/>
    </location>
</feature>
<feature type="compositionally biased region" description="Pro residues" evidence="5">
    <location>
        <begin position="429"/>
        <end position="445"/>
    </location>
</feature>
<keyword evidence="8" id="KW-0436">Ligase</keyword>
<evidence type="ECO:0000256" key="2">
    <source>
        <dbReference type="ARBA" id="ARBA00022692"/>
    </source>
</evidence>
<gene>
    <name evidence="8" type="ORF">ACFY35_43790</name>
</gene>
<feature type="transmembrane region" description="Helical" evidence="6">
    <location>
        <begin position="350"/>
        <end position="369"/>
    </location>
</feature>